<sequence>MHSIVRRISELSDRVSDGWDLISATNDRKPFIAEMRSKPENNIGWFEKVLGARDNYAHPNKLGMEDGVGFAKTLVKLIFGVDDIFDELYKMNDSDRCCGPGRSPRLDRTGARKYWTGSEPSLISLARPVTPPSSACLTSRKWAIKKGASERFEVHAKNYAHPDKLRLEDGEWVSLRPL</sequence>
<accession>A0ACC0LZJ8</accession>
<protein>
    <submittedName>
        <fullName evidence="1">Uncharacterized protein</fullName>
    </submittedName>
</protein>
<dbReference type="Proteomes" id="UP001062846">
    <property type="component" value="Chromosome 10"/>
</dbReference>
<evidence type="ECO:0000313" key="2">
    <source>
        <dbReference type="Proteomes" id="UP001062846"/>
    </source>
</evidence>
<proteinExistence type="predicted"/>
<gene>
    <name evidence="1" type="ORF">RHMOL_Rhmol10G0063300</name>
</gene>
<dbReference type="EMBL" id="CM046397">
    <property type="protein sequence ID" value="KAI8534115.1"/>
    <property type="molecule type" value="Genomic_DNA"/>
</dbReference>
<keyword evidence="2" id="KW-1185">Reference proteome</keyword>
<name>A0ACC0LZJ8_RHOML</name>
<evidence type="ECO:0000313" key="1">
    <source>
        <dbReference type="EMBL" id="KAI8534115.1"/>
    </source>
</evidence>
<organism evidence="1 2">
    <name type="scientific">Rhododendron molle</name>
    <name type="common">Chinese azalea</name>
    <name type="synonym">Azalea mollis</name>
    <dbReference type="NCBI Taxonomy" id="49168"/>
    <lineage>
        <taxon>Eukaryota</taxon>
        <taxon>Viridiplantae</taxon>
        <taxon>Streptophyta</taxon>
        <taxon>Embryophyta</taxon>
        <taxon>Tracheophyta</taxon>
        <taxon>Spermatophyta</taxon>
        <taxon>Magnoliopsida</taxon>
        <taxon>eudicotyledons</taxon>
        <taxon>Gunneridae</taxon>
        <taxon>Pentapetalae</taxon>
        <taxon>asterids</taxon>
        <taxon>Ericales</taxon>
        <taxon>Ericaceae</taxon>
        <taxon>Ericoideae</taxon>
        <taxon>Rhodoreae</taxon>
        <taxon>Rhododendron</taxon>
    </lineage>
</organism>
<reference evidence="1" key="1">
    <citation type="submission" date="2022-02" db="EMBL/GenBank/DDBJ databases">
        <title>Plant Genome Project.</title>
        <authorList>
            <person name="Zhang R.-G."/>
        </authorList>
    </citation>
    <scope>NUCLEOTIDE SEQUENCE</scope>
    <source>
        <strain evidence="1">AT1</strain>
    </source>
</reference>
<comment type="caution">
    <text evidence="1">The sequence shown here is derived from an EMBL/GenBank/DDBJ whole genome shotgun (WGS) entry which is preliminary data.</text>
</comment>